<organism evidence="3 4">
    <name type="scientific">Tetracentron sinense</name>
    <name type="common">Spur-leaf</name>
    <dbReference type="NCBI Taxonomy" id="13715"/>
    <lineage>
        <taxon>Eukaryota</taxon>
        <taxon>Viridiplantae</taxon>
        <taxon>Streptophyta</taxon>
        <taxon>Embryophyta</taxon>
        <taxon>Tracheophyta</taxon>
        <taxon>Spermatophyta</taxon>
        <taxon>Magnoliopsida</taxon>
        <taxon>Trochodendrales</taxon>
        <taxon>Trochodendraceae</taxon>
        <taxon>Tetracentron</taxon>
    </lineage>
</organism>
<keyword evidence="1" id="KW-0677">Repeat</keyword>
<dbReference type="OMA" id="LMNMYSC"/>
<keyword evidence="4" id="KW-1185">Reference proteome</keyword>
<dbReference type="InterPro" id="IPR011990">
    <property type="entry name" value="TPR-like_helical_dom_sf"/>
</dbReference>
<dbReference type="InterPro" id="IPR046848">
    <property type="entry name" value="E_motif"/>
</dbReference>
<dbReference type="PANTHER" id="PTHR47926">
    <property type="entry name" value="PENTATRICOPEPTIDE REPEAT-CONTAINING PROTEIN"/>
    <property type="match status" value="1"/>
</dbReference>
<dbReference type="Pfam" id="PF13041">
    <property type="entry name" value="PPR_2"/>
    <property type="match status" value="2"/>
</dbReference>
<feature type="repeat" description="PPR" evidence="2">
    <location>
        <begin position="228"/>
        <end position="263"/>
    </location>
</feature>
<gene>
    <name evidence="3" type="ORF">HHK36_009350</name>
</gene>
<feature type="repeat" description="PPR" evidence="2">
    <location>
        <begin position="469"/>
        <end position="503"/>
    </location>
</feature>
<evidence type="ECO:0008006" key="5">
    <source>
        <dbReference type="Google" id="ProtNLM"/>
    </source>
</evidence>
<evidence type="ECO:0000256" key="1">
    <source>
        <dbReference type="ARBA" id="ARBA00022737"/>
    </source>
</evidence>
<feature type="repeat" description="PPR" evidence="2">
    <location>
        <begin position="302"/>
        <end position="336"/>
    </location>
</feature>
<comment type="caution">
    <text evidence="3">The sequence shown here is derived from an EMBL/GenBank/DDBJ whole genome shotgun (WGS) entry which is preliminary data.</text>
</comment>
<dbReference type="OrthoDB" id="185373at2759"/>
<dbReference type="GO" id="GO:0009451">
    <property type="term" value="P:RNA modification"/>
    <property type="evidence" value="ECO:0007669"/>
    <property type="project" value="InterPro"/>
</dbReference>
<evidence type="ECO:0000256" key="2">
    <source>
        <dbReference type="PROSITE-ProRule" id="PRU00708"/>
    </source>
</evidence>
<dbReference type="GO" id="GO:0003723">
    <property type="term" value="F:RNA binding"/>
    <property type="evidence" value="ECO:0007669"/>
    <property type="project" value="InterPro"/>
</dbReference>
<evidence type="ECO:0000313" key="4">
    <source>
        <dbReference type="Proteomes" id="UP000655225"/>
    </source>
</evidence>
<dbReference type="FunFam" id="1.25.40.10:FF:000090">
    <property type="entry name" value="Pentatricopeptide repeat-containing protein, chloroplastic"/>
    <property type="match status" value="1"/>
</dbReference>
<dbReference type="AlphaFoldDB" id="A0A834ZCS0"/>
<dbReference type="PANTHER" id="PTHR47926:SF533">
    <property type="entry name" value="DYW DOMAIN-CONTAINING PROTEIN"/>
    <property type="match status" value="1"/>
</dbReference>
<feature type="repeat" description="PPR" evidence="2">
    <location>
        <begin position="25"/>
        <end position="59"/>
    </location>
</feature>
<dbReference type="Proteomes" id="UP000655225">
    <property type="component" value="Unassembled WGS sequence"/>
</dbReference>
<dbReference type="Pfam" id="PF01535">
    <property type="entry name" value="PPR"/>
    <property type="match status" value="7"/>
</dbReference>
<dbReference type="InterPro" id="IPR046960">
    <property type="entry name" value="PPR_At4g14850-like_plant"/>
</dbReference>
<dbReference type="NCBIfam" id="TIGR00756">
    <property type="entry name" value="PPR"/>
    <property type="match status" value="3"/>
</dbReference>
<reference evidence="3 4" key="1">
    <citation type="submission" date="2020-04" db="EMBL/GenBank/DDBJ databases">
        <title>Plant Genome Project.</title>
        <authorList>
            <person name="Zhang R.-G."/>
        </authorList>
    </citation>
    <scope>NUCLEOTIDE SEQUENCE [LARGE SCALE GENOMIC DNA]</scope>
    <source>
        <strain evidence="3">YNK0</strain>
        <tissue evidence="3">Leaf</tissue>
    </source>
</reference>
<dbReference type="PROSITE" id="PS51375">
    <property type="entry name" value="PPR"/>
    <property type="match status" value="4"/>
</dbReference>
<dbReference type="Gene3D" id="1.25.40.10">
    <property type="entry name" value="Tetratricopeptide repeat domain"/>
    <property type="match status" value="4"/>
</dbReference>
<evidence type="ECO:0000313" key="3">
    <source>
        <dbReference type="EMBL" id="KAF8404465.1"/>
    </source>
</evidence>
<dbReference type="SUPFAM" id="SSF48452">
    <property type="entry name" value="TPR-like"/>
    <property type="match status" value="1"/>
</dbReference>
<name>A0A834ZCS0_TETSI</name>
<accession>A0A834ZCS0</accession>
<dbReference type="EMBL" id="JABCRI010000006">
    <property type="protein sequence ID" value="KAF8404465.1"/>
    <property type="molecule type" value="Genomic_DNA"/>
</dbReference>
<sequence>MITDYGRAGEVEKAMKQFEEMPNRNQVSWNAMLSVLLESDRLDSARWLFGEMPQRNLISYTSMISGLSRLGFVSEAREIFDSIPIAEHNVISWTAMISCYAQNCQPLLALKIFSSLYGDLSSLRIIPNSYTFSILLKSCLCLQSLAIAMQIHGLVVKLIDKEHGMAVFVQNSLIDLYSKLGSLAYAEKIFNGLKWKNLSSWNIMLTAYTHHLLIDNALGIFDSMEEKDILSWNIIISGYAESGRGTEALEFFLQLLRSRGEQISPNPSTYTIILTVGATFCMLEWGRQVHTCTIKCGLHCTNVYTGNSLINMYAKCGLIEESERVFDEMLVRDTVSWNSLVFGLGQNGYCKKALEVAQKALELGIHNHNTFIGLLTSCSHGGLIDEGLEYFSSMSRKYGINPSLDHHICVIDMLGRAGRICEAHYLLQKMPFAPNSVAWAALLSACVLHGNEDVGEIAACKLQNLEPSNVASYVMLANIYGRTGRVEESKRLLFLMNEIGLKKEQGCSWVL</sequence>
<dbReference type="Pfam" id="PF20431">
    <property type="entry name" value="E_motif"/>
    <property type="match status" value="1"/>
</dbReference>
<proteinExistence type="predicted"/>
<protein>
    <recommendedName>
        <fullName evidence="5">Pentatricopeptide repeat-containing protein</fullName>
    </recommendedName>
</protein>
<dbReference type="InterPro" id="IPR002885">
    <property type="entry name" value="PPR_rpt"/>
</dbReference>